<evidence type="ECO:0008006" key="3">
    <source>
        <dbReference type="Google" id="ProtNLM"/>
    </source>
</evidence>
<evidence type="ECO:0000313" key="1">
    <source>
        <dbReference type="EMBL" id="MEK0185997.1"/>
    </source>
</evidence>
<protein>
    <recommendedName>
        <fullName evidence="3">Transposase</fullName>
    </recommendedName>
</protein>
<organism evidence="1 2">
    <name type="scientific">Microcoleus anatoxicus PTRS2</name>
    <dbReference type="NCBI Taxonomy" id="2705321"/>
    <lineage>
        <taxon>Bacteria</taxon>
        <taxon>Bacillati</taxon>
        <taxon>Cyanobacteriota</taxon>
        <taxon>Cyanophyceae</taxon>
        <taxon>Oscillatoriophycideae</taxon>
        <taxon>Oscillatoriales</taxon>
        <taxon>Microcoleaceae</taxon>
        <taxon>Microcoleus</taxon>
        <taxon>Microcoleus anatoxicus</taxon>
    </lineage>
</organism>
<dbReference type="EMBL" id="JBBLXS010000171">
    <property type="protein sequence ID" value="MEK0185997.1"/>
    <property type="molecule type" value="Genomic_DNA"/>
</dbReference>
<proteinExistence type="predicted"/>
<evidence type="ECO:0000313" key="2">
    <source>
        <dbReference type="Proteomes" id="UP001384579"/>
    </source>
</evidence>
<keyword evidence="2" id="KW-1185">Reference proteome</keyword>
<sequence>MPLPGLESGQAIAPNTLDSWQISKCKASESQPSQKKANRKIKYFPSLSNAESLNL</sequence>
<name>A0ABU8YNJ8_9CYAN</name>
<comment type="caution">
    <text evidence="1">The sequence shown here is derived from an EMBL/GenBank/DDBJ whole genome shotgun (WGS) entry which is preliminary data.</text>
</comment>
<reference evidence="1 2" key="1">
    <citation type="journal article" date="2020" name="Harmful Algae">
        <title>Molecular and morphological characterization of a novel dihydroanatoxin-a producing Microcoleus species (cyanobacteria) from the Russian River, California, USA.</title>
        <authorList>
            <person name="Conklin K.Y."/>
            <person name="Stancheva R."/>
            <person name="Otten T.G."/>
            <person name="Fadness R."/>
            <person name="Boyer G.L."/>
            <person name="Read B."/>
            <person name="Zhang X."/>
            <person name="Sheath R.G."/>
        </authorList>
    </citation>
    <scope>NUCLEOTIDE SEQUENCE [LARGE SCALE GENOMIC DNA]</scope>
    <source>
        <strain evidence="1 2">PTRS2</strain>
    </source>
</reference>
<dbReference type="Proteomes" id="UP001384579">
    <property type="component" value="Unassembled WGS sequence"/>
</dbReference>
<gene>
    <name evidence="1" type="ORF">WMG39_14235</name>
</gene>
<dbReference type="RefSeq" id="WP_340523811.1">
    <property type="nucleotide sequence ID" value="NZ_JBBLXS010000171.1"/>
</dbReference>
<accession>A0ABU8YNJ8</accession>